<feature type="transmembrane region" description="Helical" evidence="8">
    <location>
        <begin position="14"/>
        <end position="34"/>
    </location>
</feature>
<keyword evidence="3" id="KW-1003">Cell membrane</keyword>
<evidence type="ECO:0000313" key="9">
    <source>
        <dbReference type="EMBL" id="EDW77275.1"/>
    </source>
</evidence>
<organism evidence="9 10">
    <name type="scientific">Drosophila willistoni</name>
    <name type="common">Fruit fly</name>
    <dbReference type="NCBI Taxonomy" id="7260"/>
    <lineage>
        <taxon>Eukaryota</taxon>
        <taxon>Metazoa</taxon>
        <taxon>Ecdysozoa</taxon>
        <taxon>Arthropoda</taxon>
        <taxon>Hexapoda</taxon>
        <taxon>Insecta</taxon>
        <taxon>Pterygota</taxon>
        <taxon>Neoptera</taxon>
        <taxon>Endopterygota</taxon>
        <taxon>Diptera</taxon>
        <taxon>Brachycera</taxon>
        <taxon>Muscomorpha</taxon>
        <taxon>Ephydroidea</taxon>
        <taxon>Drosophilidae</taxon>
        <taxon>Drosophila</taxon>
        <taxon>Sophophora</taxon>
    </lineage>
</organism>
<protein>
    <recommendedName>
        <fullName evidence="11">Protein croquemort</fullName>
    </recommendedName>
</protein>
<dbReference type="Pfam" id="PF01130">
    <property type="entry name" value="CD36"/>
    <property type="match status" value="1"/>
</dbReference>
<reference evidence="9 10" key="1">
    <citation type="journal article" date="2007" name="Nature">
        <title>Evolution of genes and genomes on the Drosophila phylogeny.</title>
        <authorList>
            <consortium name="Drosophila 12 Genomes Consortium"/>
            <person name="Clark A.G."/>
            <person name="Eisen M.B."/>
            <person name="Smith D.R."/>
            <person name="Bergman C.M."/>
            <person name="Oliver B."/>
            <person name="Markow T.A."/>
            <person name="Kaufman T.C."/>
            <person name="Kellis M."/>
            <person name="Gelbart W."/>
            <person name="Iyer V.N."/>
            <person name="Pollard D.A."/>
            <person name="Sackton T.B."/>
            <person name="Larracuente A.M."/>
            <person name="Singh N.D."/>
            <person name="Abad J.P."/>
            <person name="Abt D.N."/>
            <person name="Adryan B."/>
            <person name="Aguade M."/>
            <person name="Akashi H."/>
            <person name="Anderson W.W."/>
            <person name="Aquadro C.F."/>
            <person name="Ardell D.H."/>
            <person name="Arguello R."/>
            <person name="Artieri C.G."/>
            <person name="Barbash D.A."/>
            <person name="Barker D."/>
            <person name="Barsanti P."/>
            <person name="Batterham P."/>
            <person name="Batzoglou S."/>
            <person name="Begun D."/>
            <person name="Bhutkar A."/>
            <person name="Blanco E."/>
            <person name="Bosak S.A."/>
            <person name="Bradley R.K."/>
            <person name="Brand A.D."/>
            <person name="Brent M.R."/>
            <person name="Brooks A.N."/>
            <person name="Brown R.H."/>
            <person name="Butlin R.K."/>
            <person name="Caggese C."/>
            <person name="Calvi B.R."/>
            <person name="Bernardo de Carvalho A."/>
            <person name="Caspi A."/>
            <person name="Castrezana S."/>
            <person name="Celniker S.E."/>
            <person name="Chang J.L."/>
            <person name="Chapple C."/>
            <person name="Chatterji S."/>
            <person name="Chinwalla A."/>
            <person name="Civetta A."/>
            <person name="Clifton S.W."/>
            <person name="Comeron J.M."/>
            <person name="Costello J.C."/>
            <person name="Coyne J.A."/>
            <person name="Daub J."/>
            <person name="David R.G."/>
            <person name="Delcher A.L."/>
            <person name="Delehaunty K."/>
            <person name="Do C.B."/>
            <person name="Ebling H."/>
            <person name="Edwards K."/>
            <person name="Eickbush T."/>
            <person name="Evans J.D."/>
            <person name="Filipski A."/>
            <person name="Findeiss S."/>
            <person name="Freyhult E."/>
            <person name="Fulton L."/>
            <person name="Fulton R."/>
            <person name="Garcia A.C."/>
            <person name="Gardiner A."/>
            <person name="Garfield D.A."/>
            <person name="Garvin B.E."/>
            <person name="Gibson G."/>
            <person name="Gilbert D."/>
            <person name="Gnerre S."/>
            <person name="Godfrey J."/>
            <person name="Good R."/>
            <person name="Gotea V."/>
            <person name="Gravely B."/>
            <person name="Greenberg A.J."/>
            <person name="Griffiths-Jones S."/>
            <person name="Gross S."/>
            <person name="Guigo R."/>
            <person name="Gustafson E.A."/>
            <person name="Haerty W."/>
            <person name="Hahn M.W."/>
            <person name="Halligan D.L."/>
            <person name="Halpern A.L."/>
            <person name="Halter G.M."/>
            <person name="Han M.V."/>
            <person name="Heger A."/>
            <person name="Hillier L."/>
            <person name="Hinrichs A.S."/>
            <person name="Holmes I."/>
            <person name="Hoskins R.A."/>
            <person name="Hubisz M.J."/>
            <person name="Hultmark D."/>
            <person name="Huntley M.A."/>
            <person name="Jaffe D.B."/>
            <person name="Jagadeeshan S."/>
            <person name="Jeck W.R."/>
            <person name="Johnson J."/>
            <person name="Jones C.D."/>
            <person name="Jordan W.C."/>
            <person name="Karpen G.H."/>
            <person name="Kataoka E."/>
            <person name="Keightley P.D."/>
            <person name="Kheradpour P."/>
            <person name="Kirkness E.F."/>
            <person name="Koerich L.B."/>
            <person name="Kristiansen K."/>
            <person name="Kudrna D."/>
            <person name="Kulathinal R.J."/>
            <person name="Kumar S."/>
            <person name="Kwok R."/>
            <person name="Lander E."/>
            <person name="Langley C.H."/>
            <person name="Lapoint R."/>
            <person name="Lazzaro B.P."/>
            <person name="Lee S.J."/>
            <person name="Levesque L."/>
            <person name="Li R."/>
            <person name="Lin C.F."/>
            <person name="Lin M.F."/>
            <person name="Lindblad-Toh K."/>
            <person name="Llopart A."/>
            <person name="Long M."/>
            <person name="Low L."/>
            <person name="Lozovsky E."/>
            <person name="Lu J."/>
            <person name="Luo M."/>
            <person name="Machado C.A."/>
            <person name="Makalowski W."/>
            <person name="Marzo M."/>
            <person name="Matsuda M."/>
            <person name="Matzkin L."/>
            <person name="McAllister B."/>
            <person name="McBride C.S."/>
            <person name="McKernan B."/>
            <person name="McKernan K."/>
            <person name="Mendez-Lago M."/>
            <person name="Minx P."/>
            <person name="Mollenhauer M.U."/>
            <person name="Montooth K."/>
            <person name="Mount S.M."/>
            <person name="Mu X."/>
            <person name="Myers E."/>
            <person name="Negre B."/>
            <person name="Newfeld S."/>
            <person name="Nielsen R."/>
            <person name="Noor M.A."/>
            <person name="O'Grady P."/>
            <person name="Pachter L."/>
            <person name="Papaceit M."/>
            <person name="Parisi M.J."/>
            <person name="Parisi M."/>
            <person name="Parts L."/>
            <person name="Pedersen J.S."/>
            <person name="Pesole G."/>
            <person name="Phillippy A.M."/>
            <person name="Ponting C.P."/>
            <person name="Pop M."/>
            <person name="Porcelli D."/>
            <person name="Powell J.R."/>
            <person name="Prohaska S."/>
            <person name="Pruitt K."/>
            <person name="Puig M."/>
            <person name="Quesneville H."/>
            <person name="Ram K.R."/>
            <person name="Rand D."/>
            <person name="Rasmussen M.D."/>
            <person name="Reed L.K."/>
            <person name="Reenan R."/>
            <person name="Reily A."/>
            <person name="Remington K.A."/>
            <person name="Rieger T.T."/>
            <person name="Ritchie M.G."/>
            <person name="Robin C."/>
            <person name="Rogers Y.H."/>
            <person name="Rohde C."/>
            <person name="Rozas J."/>
            <person name="Rubenfield M.J."/>
            <person name="Ruiz A."/>
            <person name="Russo S."/>
            <person name="Salzberg S.L."/>
            <person name="Sanchez-Gracia A."/>
            <person name="Saranga D.J."/>
            <person name="Sato H."/>
            <person name="Schaeffer S.W."/>
            <person name="Schatz M.C."/>
            <person name="Schlenke T."/>
            <person name="Schwartz R."/>
            <person name="Segarra C."/>
            <person name="Singh R.S."/>
            <person name="Sirot L."/>
            <person name="Sirota M."/>
            <person name="Sisneros N.B."/>
            <person name="Smith C.D."/>
            <person name="Smith T.F."/>
            <person name="Spieth J."/>
            <person name="Stage D.E."/>
            <person name="Stark A."/>
            <person name="Stephan W."/>
            <person name="Strausberg R.L."/>
            <person name="Strempel S."/>
            <person name="Sturgill D."/>
            <person name="Sutton G."/>
            <person name="Sutton G.G."/>
            <person name="Tao W."/>
            <person name="Teichmann S."/>
            <person name="Tobari Y.N."/>
            <person name="Tomimura Y."/>
            <person name="Tsolas J.M."/>
            <person name="Valente V.L."/>
            <person name="Venter E."/>
            <person name="Venter J.C."/>
            <person name="Vicario S."/>
            <person name="Vieira F.G."/>
            <person name="Vilella A.J."/>
            <person name="Villasante A."/>
            <person name="Walenz B."/>
            <person name="Wang J."/>
            <person name="Wasserman M."/>
            <person name="Watts T."/>
            <person name="Wilson D."/>
            <person name="Wilson R.K."/>
            <person name="Wing R.A."/>
            <person name="Wolfner M.F."/>
            <person name="Wong A."/>
            <person name="Wong G.K."/>
            <person name="Wu C.I."/>
            <person name="Wu G."/>
            <person name="Yamamoto D."/>
            <person name="Yang H.P."/>
            <person name="Yang S.P."/>
            <person name="Yorke J.A."/>
            <person name="Yoshida K."/>
            <person name="Zdobnov E."/>
            <person name="Zhang P."/>
            <person name="Zhang Y."/>
            <person name="Zimin A.V."/>
            <person name="Baldwin J."/>
            <person name="Abdouelleil A."/>
            <person name="Abdulkadir J."/>
            <person name="Abebe A."/>
            <person name="Abera B."/>
            <person name="Abreu J."/>
            <person name="Acer S.C."/>
            <person name="Aftuck L."/>
            <person name="Alexander A."/>
            <person name="An P."/>
            <person name="Anderson E."/>
            <person name="Anderson S."/>
            <person name="Arachi H."/>
            <person name="Azer M."/>
            <person name="Bachantsang P."/>
            <person name="Barry A."/>
            <person name="Bayul T."/>
            <person name="Berlin A."/>
            <person name="Bessette D."/>
            <person name="Bloom T."/>
            <person name="Blye J."/>
            <person name="Boguslavskiy L."/>
            <person name="Bonnet C."/>
            <person name="Boukhgalter B."/>
            <person name="Bourzgui I."/>
            <person name="Brown A."/>
            <person name="Cahill P."/>
            <person name="Channer S."/>
            <person name="Cheshatsang Y."/>
            <person name="Chuda L."/>
            <person name="Citroen M."/>
            <person name="Collymore A."/>
            <person name="Cooke P."/>
            <person name="Costello M."/>
            <person name="D'Aco K."/>
            <person name="Daza R."/>
            <person name="De Haan G."/>
            <person name="DeGray S."/>
            <person name="DeMaso C."/>
            <person name="Dhargay N."/>
            <person name="Dooley K."/>
            <person name="Dooley E."/>
            <person name="Doricent M."/>
            <person name="Dorje P."/>
            <person name="Dorjee K."/>
            <person name="Dupes A."/>
            <person name="Elong R."/>
            <person name="Falk J."/>
            <person name="Farina A."/>
            <person name="Faro S."/>
            <person name="Ferguson D."/>
            <person name="Fisher S."/>
            <person name="Foley C.D."/>
            <person name="Franke A."/>
            <person name="Friedrich D."/>
            <person name="Gadbois L."/>
            <person name="Gearin G."/>
            <person name="Gearin C.R."/>
            <person name="Giannoukos G."/>
            <person name="Goode T."/>
            <person name="Graham J."/>
            <person name="Grandbois E."/>
            <person name="Grewal S."/>
            <person name="Gyaltsen K."/>
            <person name="Hafez N."/>
            <person name="Hagos B."/>
            <person name="Hall J."/>
            <person name="Henson C."/>
            <person name="Hollinger A."/>
            <person name="Honan T."/>
            <person name="Huard M.D."/>
            <person name="Hughes L."/>
            <person name="Hurhula B."/>
            <person name="Husby M.E."/>
            <person name="Kamat A."/>
            <person name="Kanga B."/>
            <person name="Kashin S."/>
            <person name="Khazanovich D."/>
            <person name="Kisner P."/>
            <person name="Lance K."/>
            <person name="Lara M."/>
            <person name="Lee W."/>
            <person name="Lennon N."/>
            <person name="Letendre F."/>
            <person name="LeVine R."/>
            <person name="Lipovsky A."/>
            <person name="Liu X."/>
            <person name="Liu J."/>
            <person name="Liu S."/>
            <person name="Lokyitsang T."/>
            <person name="Lokyitsang Y."/>
            <person name="Lubonja R."/>
            <person name="Lui A."/>
            <person name="MacDonald P."/>
            <person name="Magnisalis V."/>
            <person name="Maru K."/>
            <person name="Matthews C."/>
            <person name="McCusker W."/>
            <person name="McDonough S."/>
            <person name="Mehta T."/>
            <person name="Meldrim J."/>
            <person name="Meneus L."/>
            <person name="Mihai O."/>
            <person name="Mihalev A."/>
            <person name="Mihova T."/>
            <person name="Mittelman R."/>
            <person name="Mlenga V."/>
            <person name="Montmayeur A."/>
            <person name="Mulrain L."/>
            <person name="Navidi A."/>
            <person name="Naylor J."/>
            <person name="Negash T."/>
            <person name="Nguyen T."/>
            <person name="Nguyen N."/>
            <person name="Nicol R."/>
            <person name="Norbu C."/>
            <person name="Norbu N."/>
            <person name="Novod N."/>
            <person name="O'Neill B."/>
            <person name="Osman S."/>
            <person name="Markiewicz E."/>
            <person name="Oyono O.L."/>
            <person name="Patti C."/>
            <person name="Phunkhang P."/>
            <person name="Pierre F."/>
            <person name="Priest M."/>
            <person name="Raghuraman S."/>
            <person name="Rege F."/>
            <person name="Reyes R."/>
            <person name="Rise C."/>
            <person name="Rogov P."/>
            <person name="Ross K."/>
            <person name="Ryan E."/>
            <person name="Settipalli S."/>
            <person name="Shea T."/>
            <person name="Sherpa N."/>
            <person name="Shi L."/>
            <person name="Shih D."/>
            <person name="Sparrow T."/>
            <person name="Spaulding J."/>
            <person name="Stalker J."/>
            <person name="Stange-Thomann N."/>
            <person name="Stavropoulos S."/>
            <person name="Stone C."/>
            <person name="Strader C."/>
            <person name="Tesfaye S."/>
            <person name="Thomson T."/>
            <person name="Thoulutsang Y."/>
            <person name="Thoulutsang D."/>
            <person name="Topham K."/>
            <person name="Topping I."/>
            <person name="Tsamla T."/>
            <person name="Vassiliev H."/>
            <person name="Vo A."/>
            <person name="Wangchuk T."/>
            <person name="Wangdi T."/>
            <person name="Weiand M."/>
            <person name="Wilkinson J."/>
            <person name="Wilson A."/>
            <person name="Yadav S."/>
            <person name="Young G."/>
            <person name="Yu Q."/>
            <person name="Zembek L."/>
            <person name="Zhong D."/>
            <person name="Zimmer A."/>
            <person name="Zwirko Z."/>
            <person name="Jaffe D.B."/>
            <person name="Alvarez P."/>
            <person name="Brockman W."/>
            <person name="Butler J."/>
            <person name="Chin C."/>
            <person name="Gnerre S."/>
            <person name="Grabherr M."/>
            <person name="Kleber M."/>
            <person name="Mauceli E."/>
            <person name="MacCallum I."/>
        </authorList>
    </citation>
    <scope>NUCLEOTIDE SEQUENCE [LARGE SCALE GENOMIC DNA]</scope>
    <source>
        <strain evidence="10">Tucson 14030-0811.24</strain>
    </source>
</reference>
<evidence type="ECO:0000256" key="3">
    <source>
        <dbReference type="ARBA" id="ARBA00022475"/>
    </source>
</evidence>
<comment type="subcellular location">
    <subcellularLocation>
        <location evidence="1">Cell membrane</location>
    </subcellularLocation>
</comment>
<dbReference type="eggNOG" id="KOG3776">
    <property type="taxonomic scope" value="Eukaryota"/>
</dbReference>
<dbReference type="InParanoid" id="B4MYT6"/>
<dbReference type="FunCoup" id="B4MYT6">
    <property type="interactions" value="14"/>
</dbReference>
<dbReference type="EMBL" id="CH963913">
    <property type="protein sequence ID" value="EDW77275.1"/>
    <property type="molecule type" value="Genomic_DNA"/>
</dbReference>
<dbReference type="PRINTS" id="PR01609">
    <property type="entry name" value="CD36FAMILY"/>
</dbReference>
<dbReference type="GO" id="GO:0005886">
    <property type="term" value="C:plasma membrane"/>
    <property type="evidence" value="ECO:0007669"/>
    <property type="project" value="UniProtKB-SubCell"/>
</dbReference>
<keyword evidence="10" id="KW-1185">Reference proteome</keyword>
<dbReference type="GO" id="GO:0005044">
    <property type="term" value="F:scavenger receptor activity"/>
    <property type="evidence" value="ECO:0007669"/>
    <property type="project" value="TreeGrafter"/>
</dbReference>
<keyword evidence="6 8" id="KW-0472">Membrane</keyword>
<evidence type="ECO:0000256" key="8">
    <source>
        <dbReference type="SAM" id="Phobius"/>
    </source>
</evidence>
<dbReference type="AlphaFoldDB" id="B4MYT6"/>
<keyword evidence="5 8" id="KW-1133">Transmembrane helix</keyword>
<evidence type="ECO:0000256" key="2">
    <source>
        <dbReference type="ARBA" id="ARBA00010532"/>
    </source>
</evidence>
<evidence type="ECO:0008006" key="11">
    <source>
        <dbReference type="Google" id="ProtNLM"/>
    </source>
</evidence>
<keyword evidence="4 8" id="KW-0812">Transmembrane</keyword>
<sequence length="496" mass="56450">MCCCNCCSVRQQKIWVFGLGAFTGIVGLVMIAAWPSIAKAFMYSFLPLAPNSFMYKRWVTTPAPVYSTFYLFNWTNPEDLNNDKVKPNFQQVGPYTFSDYKVKEDLDWEQPQVTYYGRRVWHFLSDKSPGQSLDDIIITPHFPTVTAAKYARKYRRIVRKIINFAVNREGGGTFMKHTAGENIFDGYYDSLIDFAEQLHSPLLPFYSSNFGWFYGRNNSKTAEGSFTIHTGHKDLSLMGEMLRWNGSDHTGYYQGECGRVNGSTGELWAPLRKWDETISIFLSDAARYFNFYAKTKVSHRGIKSWRYETDQRTFDNGQLAPDTACFCVPKRDCPMNGVVDFSPAAYNAPIYMSHPHFYLTDPSYRENTTGLSPNATEHGMYLIMEPTFGIPLKVMGQVMISVLVQRDDDIDLLNNVAYNHYAPLFVLQMHAELDDDLISLLKSGLIGFSIGRYIGIGILIAGLALIIIGLCLNRHNKWHNNDKEPIVDGKKSIKST</sequence>
<dbReference type="HOGENOM" id="CLU_019853_5_2_1"/>
<evidence type="ECO:0000256" key="4">
    <source>
        <dbReference type="ARBA" id="ARBA00022692"/>
    </source>
</evidence>
<dbReference type="GO" id="GO:0005737">
    <property type="term" value="C:cytoplasm"/>
    <property type="evidence" value="ECO:0007669"/>
    <property type="project" value="TreeGrafter"/>
</dbReference>
<dbReference type="PhylomeDB" id="B4MYT6"/>
<dbReference type="OrthoDB" id="514335at2759"/>
<dbReference type="KEGG" id="dwi:6643550"/>
<dbReference type="STRING" id="7260.B4MYT6"/>
<dbReference type="Proteomes" id="UP000007798">
    <property type="component" value="Unassembled WGS sequence"/>
</dbReference>
<feature type="transmembrane region" description="Helical" evidence="8">
    <location>
        <begin position="453"/>
        <end position="473"/>
    </location>
</feature>
<dbReference type="PANTHER" id="PTHR11923">
    <property type="entry name" value="SCAVENGER RECEPTOR CLASS B TYPE-1 SR-B1"/>
    <property type="match status" value="1"/>
</dbReference>
<accession>B4MYT6</accession>
<proteinExistence type="inferred from homology"/>
<evidence type="ECO:0000256" key="7">
    <source>
        <dbReference type="ARBA" id="ARBA00023180"/>
    </source>
</evidence>
<evidence type="ECO:0000256" key="5">
    <source>
        <dbReference type="ARBA" id="ARBA00022989"/>
    </source>
</evidence>
<dbReference type="PANTHER" id="PTHR11923:SF114">
    <property type="entry name" value="FI02050P-RELATED"/>
    <property type="match status" value="1"/>
</dbReference>
<name>B4MYT6_DROWI</name>
<keyword evidence="7" id="KW-0325">Glycoprotein</keyword>
<comment type="similarity">
    <text evidence="2">Belongs to the CD36 family.</text>
</comment>
<evidence type="ECO:0000256" key="6">
    <source>
        <dbReference type="ARBA" id="ARBA00023136"/>
    </source>
</evidence>
<dbReference type="OMA" id="QVTYFGK"/>
<evidence type="ECO:0000313" key="10">
    <source>
        <dbReference type="Proteomes" id="UP000007798"/>
    </source>
</evidence>
<dbReference type="InterPro" id="IPR002159">
    <property type="entry name" value="CD36_fam"/>
</dbReference>
<evidence type="ECO:0000256" key="1">
    <source>
        <dbReference type="ARBA" id="ARBA00004236"/>
    </source>
</evidence>
<gene>
    <name evidence="9" type="primary">Dwil\GK18212</name>
    <name evidence="9" type="ORF">Dwil_GK18212</name>
</gene>